<comment type="subunit">
    <text evidence="7">Component of the SMC5-SMC6 complex.</text>
</comment>
<gene>
    <name evidence="10" type="primary">LOC107268892</name>
</gene>
<evidence type="ECO:0000256" key="4">
    <source>
        <dbReference type="ARBA" id="ARBA00023172"/>
    </source>
</evidence>
<evidence type="ECO:0000256" key="7">
    <source>
        <dbReference type="RuleBase" id="RU365071"/>
    </source>
</evidence>
<keyword evidence="4 7" id="KW-0233">DNA recombination</keyword>
<feature type="domain" description="Non-structural maintenance of chromosome element 4 C-terminal" evidence="8">
    <location>
        <begin position="207"/>
        <end position="294"/>
    </location>
</feature>
<keyword evidence="5 7" id="KW-0234">DNA repair</keyword>
<dbReference type="PANTHER" id="PTHR16140">
    <property type="entry name" value="NON-STRUCTURAL MAINTENANCE OF CHROMOSOMES ELEMENT 4"/>
    <property type="match status" value="1"/>
</dbReference>
<name>A0AAJ7W2U0_CEPCN</name>
<evidence type="ECO:0000256" key="1">
    <source>
        <dbReference type="ARBA" id="ARBA00004123"/>
    </source>
</evidence>
<evidence type="ECO:0000313" key="9">
    <source>
        <dbReference type="Proteomes" id="UP000694920"/>
    </source>
</evidence>
<dbReference type="InterPro" id="IPR014854">
    <property type="entry name" value="Nse4_C"/>
</dbReference>
<dbReference type="PANTHER" id="PTHR16140:SF0">
    <property type="entry name" value="NON-STRUCTURAL MAINTENANCE OF CHROMOSOMES ELEMENT 4"/>
    <property type="match status" value="1"/>
</dbReference>
<evidence type="ECO:0000313" key="10">
    <source>
        <dbReference type="RefSeq" id="XP_024942498.1"/>
    </source>
</evidence>
<dbReference type="GO" id="GO:0006310">
    <property type="term" value="P:DNA recombination"/>
    <property type="evidence" value="ECO:0007669"/>
    <property type="project" value="UniProtKB-UniRule"/>
</dbReference>
<keyword evidence="9" id="KW-1185">Reference proteome</keyword>
<proteinExistence type="inferred from homology"/>
<comment type="function">
    <text evidence="7">Component of the SMC5-SMC6 complex, that promotes sister chromatid alignment after DNA damage and facilitates double-stranded DNA breaks (DSBs) repair via homologous recombination between sister chromatids.</text>
</comment>
<dbReference type="GO" id="GO:0005634">
    <property type="term" value="C:nucleus"/>
    <property type="evidence" value="ECO:0007669"/>
    <property type="project" value="UniProtKB-SubCell"/>
</dbReference>
<evidence type="ECO:0000256" key="2">
    <source>
        <dbReference type="ARBA" id="ARBA00008997"/>
    </source>
</evidence>
<dbReference type="InterPro" id="IPR027786">
    <property type="entry name" value="Nse4/EID"/>
</dbReference>
<dbReference type="Pfam" id="PF08743">
    <property type="entry name" value="Nse4_C"/>
    <property type="match status" value="1"/>
</dbReference>
<comment type="subcellular location">
    <subcellularLocation>
        <location evidence="1 7">Nucleus</location>
    </subcellularLocation>
</comment>
<evidence type="ECO:0000256" key="5">
    <source>
        <dbReference type="ARBA" id="ARBA00023204"/>
    </source>
</evidence>
<keyword evidence="6 7" id="KW-0539">Nucleus</keyword>
<protein>
    <recommendedName>
        <fullName evidence="7">Non-structural maintenance of chromosomes element 4</fullName>
    </recommendedName>
</protein>
<evidence type="ECO:0000256" key="3">
    <source>
        <dbReference type="ARBA" id="ARBA00022763"/>
    </source>
</evidence>
<dbReference type="GO" id="GO:0030915">
    <property type="term" value="C:Smc5-Smc6 complex"/>
    <property type="evidence" value="ECO:0007669"/>
    <property type="project" value="UniProtKB-UniRule"/>
</dbReference>
<evidence type="ECO:0000256" key="6">
    <source>
        <dbReference type="ARBA" id="ARBA00023242"/>
    </source>
</evidence>
<dbReference type="Proteomes" id="UP000694920">
    <property type="component" value="Unplaced"/>
</dbReference>
<dbReference type="RefSeq" id="XP_024942498.1">
    <property type="nucleotide sequence ID" value="XM_025086730.1"/>
</dbReference>
<dbReference type="CTD" id="34434"/>
<keyword evidence="3 7" id="KW-0227">DNA damage</keyword>
<accession>A0AAJ7W2U0</accession>
<evidence type="ECO:0000259" key="8">
    <source>
        <dbReference type="Pfam" id="PF08743"/>
    </source>
</evidence>
<reference evidence="10" key="1">
    <citation type="submission" date="2025-08" db="UniProtKB">
        <authorList>
            <consortium name="RefSeq"/>
        </authorList>
    </citation>
    <scope>IDENTIFICATION</scope>
</reference>
<sequence length="295" mass="34002">MASRNDSTESFANRTTQERREILRSRLTTTHYLEETASTNTLNTLEDIMKDVDNLNLDTSLDEKILNQEEVVLDSELMQASSQILKHCITSITTEVTYNFLEYCDKLKEYIGFTSDSIDSSNGWSVFEDDAVKYFRKVPTYLTLLGGLEPIEKKVTVRKKITKDSEAITKRPQKIVELEKAEEESVENTVEKIKSLIYTECKRTLKPIDFYKLIINPIDFGKTVENMLHVSFLVRDGRVKLSRDNNDRLVVSSSTKEMRAQTKQANSTVQNVMTLTIDNWRALTKLYNLKKPMIN</sequence>
<dbReference type="GO" id="GO:0006281">
    <property type="term" value="P:DNA repair"/>
    <property type="evidence" value="ECO:0007669"/>
    <property type="project" value="UniProtKB-UniRule"/>
</dbReference>
<comment type="similarity">
    <text evidence="2 7">Belongs to the NSE4 family.</text>
</comment>
<dbReference type="KEGG" id="ccin:107268892"/>
<organism evidence="9 10">
    <name type="scientific">Cephus cinctus</name>
    <name type="common">Wheat stem sawfly</name>
    <dbReference type="NCBI Taxonomy" id="211228"/>
    <lineage>
        <taxon>Eukaryota</taxon>
        <taxon>Metazoa</taxon>
        <taxon>Ecdysozoa</taxon>
        <taxon>Arthropoda</taxon>
        <taxon>Hexapoda</taxon>
        <taxon>Insecta</taxon>
        <taxon>Pterygota</taxon>
        <taxon>Neoptera</taxon>
        <taxon>Endopterygota</taxon>
        <taxon>Hymenoptera</taxon>
        <taxon>Cephoidea</taxon>
        <taxon>Cephidae</taxon>
        <taxon>Cephus</taxon>
    </lineage>
</organism>
<dbReference type="GeneID" id="107268892"/>
<dbReference type="AlphaFoldDB" id="A0AAJ7W2U0"/>